<protein>
    <recommendedName>
        <fullName evidence="2">histidine kinase</fullName>
        <ecNumber evidence="2">2.7.13.3</ecNumber>
    </recommendedName>
</protein>
<dbReference type="InterPro" id="IPR050482">
    <property type="entry name" value="Sensor_HK_TwoCompSys"/>
</dbReference>
<feature type="domain" description="Histidine kinase/HSP90-like ATPase" evidence="10">
    <location>
        <begin position="301"/>
        <end position="392"/>
    </location>
</feature>
<dbReference type="EC" id="2.7.13.3" evidence="2"/>
<comment type="catalytic activity">
    <reaction evidence="1">
        <text>ATP + protein L-histidine = ADP + protein N-phospho-L-histidine.</text>
        <dbReference type="EC" id="2.7.13.3"/>
    </reaction>
</comment>
<dbReference type="CDD" id="cd16917">
    <property type="entry name" value="HATPase_UhpB-NarQ-NarX-like"/>
    <property type="match status" value="1"/>
</dbReference>
<dbReference type="Pfam" id="PF02518">
    <property type="entry name" value="HATPase_c"/>
    <property type="match status" value="1"/>
</dbReference>
<keyword evidence="7" id="KW-0067">ATP-binding</keyword>
<dbReference type="InterPro" id="IPR003594">
    <property type="entry name" value="HATPase_dom"/>
</dbReference>
<dbReference type="InterPro" id="IPR036890">
    <property type="entry name" value="HATPase_C_sf"/>
</dbReference>
<dbReference type="PANTHER" id="PTHR24421:SF10">
    <property type="entry name" value="NITRATE_NITRITE SENSOR PROTEIN NARQ"/>
    <property type="match status" value="1"/>
</dbReference>
<dbReference type="InterPro" id="IPR011712">
    <property type="entry name" value="Sig_transdc_His_kin_sub3_dim/P"/>
</dbReference>
<keyword evidence="9" id="KW-0812">Transmembrane</keyword>
<dbReference type="Gene3D" id="3.30.565.10">
    <property type="entry name" value="Histidine kinase-like ATPase, C-terminal domain"/>
    <property type="match status" value="1"/>
</dbReference>
<evidence type="ECO:0000256" key="5">
    <source>
        <dbReference type="ARBA" id="ARBA00022741"/>
    </source>
</evidence>
<accession>A0ABZ3FTA5</accession>
<feature type="transmembrane region" description="Helical" evidence="9">
    <location>
        <begin position="43"/>
        <end position="62"/>
    </location>
</feature>
<keyword evidence="12" id="KW-1185">Reference proteome</keyword>
<dbReference type="PANTHER" id="PTHR24421">
    <property type="entry name" value="NITRATE/NITRITE SENSOR PROTEIN NARX-RELATED"/>
    <property type="match status" value="1"/>
</dbReference>
<organism evidence="11 12">
    <name type="scientific">Ammonicoccus fulvus</name>
    <dbReference type="NCBI Taxonomy" id="3138240"/>
    <lineage>
        <taxon>Bacteria</taxon>
        <taxon>Bacillati</taxon>
        <taxon>Actinomycetota</taxon>
        <taxon>Actinomycetes</taxon>
        <taxon>Propionibacteriales</taxon>
        <taxon>Propionibacteriaceae</taxon>
        <taxon>Ammonicoccus</taxon>
    </lineage>
</organism>
<evidence type="ECO:0000256" key="9">
    <source>
        <dbReference type="SAM" id="Phobius"/>
    </source>
</evidence>
<evidence type="ECO:0000256" key="6">
    <source>
        <dbReference type="ARBA" id="ARBA00022777"/>
    </source>
</evidence>
<evidence type="ECO:0000256" key="7">
    <source>
        <dbReference type="ARBA" id="ARBA00022840"/>
    </source>
</evidence>
<dbReference type="Pfam" id="PF07730">
    <property type="entry name" value="HisKA_3"/>
    <property type="match status" value="1"/>
</dbReference>
<dbReference type="GO" id="GO:0016301">
    <property type="term" value="F:kinase activity"/>
    <property type="evidence" value="ECO:0007669"/>
    <property type="project" value="UniProtKB-KW"/>
</dbReference>
<keyword evidence="9" id="KW-1133">Transmembrane helix</keyword>
<evidence type="ECO:0000256" key="3">
    <source>
        <dbReference type="ARBA" id="ARBA00022553"/>
    </source>
</evidence>
<dbReference type="Gene3D" id="1.20.5.1930">
    <property type="match status" value="1"/>
</dbReference>
<feature type="transmembrane region" description="Helical" evidence="9">
    <location>
        <begin position="144"/>
        <end position="165"/>
    </location>
</feature>
<proteinExistence type="predicted"/>
<keyword evidence="4" id="KW-0808">Transferase</keyword>
<feature type="transmembrane region" description="Helical" evidence="9">
    <location>
        <begin position="17"/>
        <end position="37"/>
    </location>
</feature>
<feature type="transmembrane region" description="Helical" evidence="9">
    <location>
        <begin position="69"/>
        <end position="86"/>
    </location>
</feature>
<dbReference type="SUPFAM" id="SSF55874">
    <property type="entry name" value="ATPase domain of HSP90 chaperone/DNA topoisomerase II/histidine kinase"/>
    <property type="match status" value="1"/>
</dbReference>
<keyword evidence="3" id="KW-0597">Phosphoprotein</keyword>
<dbReference type="Proteomes" id="UP001442841">
    <property type="component" value="Chromosome"/>
</dbReference>
<gene>
    <name evidence="11" type="ORF">AADG42_19025</name>
</gene>
<evidence type="ECO:0000256" key="8">
    <source>
        <dbReference type="ARBA" id="ARBA00023012"/>
    </source>
</evidence>
<keyword evidence="8" id="KW-0902">Two-component regulatory system</keyword>
<sequence>MTIRTPARAARMTRGNWAVDLGIALLLIVVGLVEVWLPMESVYGDGSAVISTLGIVVFNVLLSQRRARPWIALSSLLVWPVLGLSQGGNLQVMFFGQLVPLMVLVFSVARFAQGPLRWIGPLCGIVFVAVADLFMPLLRSPNELIFHWGNIVLAFLLGLALRISAERAAAEAVRATLAESTAREQALVAVSEERARIARELHDIVAHSVSVMVVQAGAAEQMVADDPAYARRALGTIRTTGSGALAEMRRLVTMLRDPESDADLAPQPGVDSLTDLIRAAEGAGFHVELKVTGERPDLPAGLDLTVYRIVQEALTNVRRHSLARQAQVELDFGSEALEIVVTDPGPARGSAHGGSGHGLVGMRERVALFGGRVSAEATGDGFEVRAVLPLERVG</sequence>
<evidence type="ECO:0000256" key="4">
    <source>
        <dbReference type="ARBA" id="ARBA00022679"/>
    </source>
</evidence>
<evidence type="ECO:0000256" key="2">
    <source>
        <dbReference type="ARBA" id="ARBA00012438"/>
    </source>
</evidence>
<feature type="transmembrane region" description="Helical" evidence="9">
    <location>
        <begin position="92"/>
        <end position="111"/>
    </location>
</feature>
<evidence type="ECO:0000259" key="10">
    <source>
        <dbReference type="SMART" id="SM00387"/>
    </source>
</evidence>
<dbReference type="SMART" id="SM00387">
    <property type="entry name" value="HATPase_c"/>
    <property type="match status" value="1"/>
</dbReference>
<keyword evidence="5" id="KW-0547">Nucleotide-binding</keyword>
<evidence type="ECO:0000256" key="1">
    <source>
        <dbReference type="ARBA" id="ARBA00000085"/>
    </source>
</evidence>
<dbReference type="EMBL" id="CP154795">
    <property type="protein sequence ID" value="XAN09322.1"/>
    <property type="molecule type" value="Genomic_DNA"/>
</dbReference>
<dbReference type="RefSeq" id="WP_425310775.1">
    <property type="nucleotide sequence ID" value="NZ_CP154795.1"/>
</dbReference>
<evidence type="ECO:0000313" key="11">
    <source>
        <dbReference type="EMBL" id="XAN09322.1"/>
    </source>
</evidence>
<keyword evidence="6 11" id="KW-0418">Kinase</keyword>
<reference evidence="11 12" key="1">
    <citation type="submission" date="2024-04" db="EMBL/GenBank/DDBJ databases">
        <title>Isolation of an actinomycete strain from pig manure.</title>
        <authorList>
            <person name="Gong T."/>
            <person name="Yu Z."/>
            <person name="An M."/>
            <person name="Wei C."/>
            <person name="Yang W."/>
            <person name="Liu L."/>
        </authorList>
    </citation>
    <scope>NUCLEOTIDE SEQUENCE [LARGE SCALE GENOMIC DNA]</scope>
    <source>
        <strain evidence="11 12">ZF39</strain>
    </source>
</reference>
<feature type="transmembrane region" description="Helical" evidence="9">
    <location>
        <begin position="118"/>
        <end position="138"/>
    </location>
</feature>
<keyword evidence="9" id="KW-0472">Membrane</keyword>
<name>A0ABZ3FTA5_9ACTN</name>
<evidence type="ECO:0000313" key="12">
    <source>
        <dbReference type="Proteomes" id="UP001442841"/>
    </source>
</evidence>